<gene>
    <name evidence="1" type="ORF">TRAPUB_6204</name>
</gene>
<proteinExistence type="predicted"/>
<dbReference type="Proteomes" id="UP000184267">
    <property type="component" value="Unassembled WGS sequence"/>
</dbReference>
<accession>A0A1M2V6N5</accession>
<reference evidence="1 2" key="1">
    <citation type="submission" date="2016-10" db="EMBL/GenBank/DDBJ databases">
        <title>Genome sequence of the basidiomycete white-rot fungus Trametes pubescens.</title>
        <authorList>
            <person name="Makela M.R."/>
            <person name="Granchi Z."/>
            <person name="Peng M."/>
            <person name="De Vries R.P."/>
            <person name="Grigoriev I."/>
            <person name="Riley R."/>
            <person name="Hilden K."/>
        </authorList>
    </citation>
    <scope>NUCLEOTIDE SEQUENCE [LARGE SCALE GENOMIC DNA]</scope>
    <source>
        <strain evidence="1 2">FBCC735</strain>
    </source>
</reference>
<keyword evidence="2" id="KW-1185">Reference proteome</keyword>
<comment type="caution">
    <text evidence="1">The sequence shown here is derived from an EMBL/GenBank/DDBJ whole genome shotgun (WGS) entry which is preliminary data.</text>
</comment>
<evidence type="ECO:0000313" key="2">
    <source>
        <dbReference type="Proteomes" id="UP000184267"/>
    </source>
</evidence>
<sequence>MPRAITFIEAAHDIAKLHPPRDQEAHTRVVALGEGGVRTATAVFQESILEHAPLVAVGAADEVVELLRDVGEEDVREVLVARDVDDDREVLVDALVLVEEARELVEEARVLVEL</sequence>
<name>A0A1M2V6N5_TRAPU</name>
<organism evidence="1 2">
    <name type="scientific">Trametes pubescens</name>
    <name type="common">White-rot fungus</name>
    <dbReference type="NCBI Taxonomy" id="154538"/>
    <lineage>
        <taxon>Eukaryota</taxon>
        <taxon>Fungi</taxon>
        <taxon>Dikarya</taxon>
        <taxon>Basidiomycota</taxon>
        <taxon>Agaricomycotina</taxon>
        <taxon>Agaricomycetes</taxon>
        <taxon>Polyporales</taxon>
        <taxon>Polyporaceae</taxon>
        <taxon>Trametes</taxon>
    </lineage>
</organism>
<dbReference type="EMBL" id="MNAD01001625">
    <property type="protein sequence ID" value="OJT03207.1"/>
    <property type="molecule type" value="Genomic_DNA"/>
</dbReference>
<dbReference type="AlphaFoldDB" id="A0A1M2V6N5"/>
<evidence type="ECO:0000313" key="1">
    <source>
        <dbReference type="EMBL" id="OJT03207.1"/>
    </source>
</evidence>
<protein>
    <submittedName>
        <fullName evidence="1">Uncharacterized protein</fullName>
    </submittedName>
</protein>